<sequence length="279" mass="32876">TFTHKPLDHTKQTIRLIRILPDRSSSGFIQCDIYHATIEAEYVCLSYMWGPPEPSQTILMNGKYHQIGPNLFDFLNVAREKYRSERLWIDALCIDQANTAERNHQVQQMGQIYSEAQKVIIWLGKEDGLDPISRSKYAGRPTWDMVFKFSIPRYWESVFCNAYWTRAWVAQEILLARRRIILLNTTQIPWEKLVHFAGRNLRGRRNEYEQLFGAIRHVAAGKKSLSLIELLFRFRQQECKVPRDRVFSLLSLCSEGKQLRAVYDLPERDLLFQILDCYK</sequence>
<gene>
    <name evidence="2" type="ORF">BU26DRAFT_377348</name>
</gene>
<dbReference type="Pfam" id="PF06985">
    <property type="entry name" value="HET"/>
    <property type="match status" value="1"/>
</dbReference>
<dbReference type="OrthoDB" id="194358at2759"/>
<dbReference type="InterPro" id="IPR010730">
    <property type="entry name" value="HET"/>
</dbReference>
<protein>
    <submittedName>
        <fullName evidence="2">HET-domain-containing protein</fullName>
    </submittedName>
</protein>
<dbReference type="RefSeq" id="XP_033681905.1">
    <property type="nucleotide sequence ID" value="XM_033822531.1"/>
</dbReference>
<dbReference type="AlphaFoldDB" id="A0A6A6I961"/>
<dbReference type="GeneID" id="54575861"/>
<feature type="non-terminal residue" evidence="2">
    <location>
        <position position="1"/>
    </location>
</feature>
<organism evidence="2 3">
    <name type="scientific">Trematosphaeria pertusa</name>
    <dbReference type="NCBI Taxonomy" id="390896"/>
    <lineage>
        <taxon>Eukaryota</taxon>
        <taxon>Fungi</taxon>
        <taxon>Dikarya</taxon>
        <taxon>Ascomycota</taxon>
        <taxon>Pezizomycotina</taxon>
        <taxon>Dothideomycetes</taxon>
        <taxon>Pleosporomycetidae</taxon>
        <taxon>Pleosporales</taxon>
        <taxon>Massarineae</taxon>
        <taxon>Trematosphaeriaceae</taxon>
        <taxon>Trematosphaeria</taxon>
    </lineage>
</organism>
<dbReference type="InterPro" id="IPR052895">
    <property type="entry name" value="HetReg/Transcr_Mod"/>
</dbReference>
<evidence type="ECO:0000313" key="2">
    <source>
        <dbReference type="EMBL" id="KAF2246901.1"/>
    </source>
</evidence>
<proteinExistence type="predicted"/>
<evidence type="ECO:0000313" key="3">
    <source>
        <dbReference type="Proteomes" id="UP000800094"/>
    </source>
</evidence>
<keyword evidence="3" id="KW-1185">Reference proteome</keyword>
<reference evidence="2" key="1">
    <citation type="journal article" date="2020" name="Stud. Mycol.">
        <title>101 Dothideomycetes genomes: a test case for predicting lifestyles and emergence of pathogens.</title>
        <authorList>
            <person name="Haridas S."/>
            <person name="Albert R."/>
            <person name="Binder M."/>
            <person name="Bloem J."/>
            <person name="Labutti K."/>
            <person name="Salamov A."/>
            <person name="Andreopoulos B."/>
            <person name="Baker S."/>
            <person name="Barry K."/>
            <person name="Bills G."/>
            <person name="Bluhm B."/>
            <person name="Cannon C."/>
            <person name="Castanera R."/>
            <person name="Culley D."/>
            <person name="Daum C."/>
            <person name="Ezra D."/>
            <person name="Gonzalez J."/>
            <person name="Henrissat B."/>
            <person name="Kuo A."/>
            <person name="Liang C."/>
            <person name="Lipzen A."/>
            <person name="Lutzoni F."/>
            <person name="Magnuson J."/>
            <person name="Mondo S."/>
            <person name="Nolan M."/>
            <person name="Ohm R."/>
            <person name="Pangilinan J."/>
            <person name="Park H.-J."/>
            <person name="Ramirez L."/>
            <person name="Alfaro M."/>
            <person name="Sun H."/>
            <person name="Tritt A."/>
            <person name="Yoshinaga Y."/>
            <person name="Zwiers L.-H."/>
            <person name="Turgeon B."/>
            <person name="Goodwin S."/>
            <person name="Spatafora J."/>
            <person name="Crous P."/>
            <person name="Grigoriev I."/>
        </authorList>
    </citation>
    <scope>NUCLEOTIDE SEQUENCE</scope>
    <source>
        <strain evidence="2">CBS 122368</strain>
    </source>
</reference>
<evidence type="ECO:0000259" key="1">
    <source>
        <dbReference type="Pfam" id="PF06985"/>
    </source>
</evidence>
<feature type="domain" description="Heterokaryon incompatibility" evidence="1">
    <location>
        <begin position="42"/>
        <end position="172"/>
    </location>
</feature>
<name>A0A6A6I961_9PLEO</name>
<accession>A0A6A6I961</accession>
<dbReference type="EMBL" id="ML987198">
    <property type="protein sequence ID" value="KAF2246901.1"/>
    <property type="molecule type" value="Genomic_DNA"/>
</dbReference>
<dbReference type="PANTHER" id="PTHR24148">
    <property type="entry name" value="ANKYRIN REPEAT DOMAIN-CONTAINING PROTEIN 39 HOMOLOG-RELATED"/>
    <property type="match status" value="1"/>
</dbReference>
<feature type="non-terminal residue" evidence="2">
    <location>
        <position position="279"/>
    </location>
</feature>
<dbReference type="PANTHER" id="PTHR24148:SF73">
    <property type="entry name" value="HET DOMAIN PROTEIN (AFU_ORTHOLOGUE AFUA_8G01020)"/>
    <property type="match status" value="1"/>
</dbReference>
<dbReference type="Proteomes" id="UP000800094">
    <property type="component" value="Unassembled WGS sequence"/>
</dbReference>